<dbReference type="NCBIfam" id="TIGR00530">
    <property type="entry name" value="AGP_acyltrn"/>
    <property type="match status" value="1"/>
</dbReference>
<dbReference type="CDD" id="cd07989">
    <property type="entry name" value="LPLAT_AGPAT-like"/>
    <property type="match status" value="1"/>
</dbReference>
<sequence length="242" mass="26933">VKVLNAYLFGAWAWFVFVIVVLGIILCFPFTSKVRTTRLIAKKGVTLILKVLRFKVRVKGYENLTDSPSILVANHASYIDPVVLSAVLPPQYAFVAKRELKHVPFLGYIVRKVGTHLVDRFNAIKGAQDIRRIMTSGQGLDSIIFFPEGTFYAEEGLGKFKLGAFVTAVKNDIPVIPIAINGTRQLLRSEIWLPSKVPLTITIFPPIYSDDVDNGAEEIAEKSRSLMLGAINEPDLKEKSFP</sequence>
<evidence type="ECO:0000256" key="4">
    <source>
        <dbReference type="SAM" id="Phobius"/>
    </source>
</evidence>
<dbReference type="PANTHER" id="PTHR10434">
    <property type="entry name" value="1-ACYL-SN-GLYCEROL-3-PHOSPHATE ACYLTRANSFERASE"/>
    <property type="match status" value="1"/>
</dbReference>
<evidence type="ECO:0000259" key="5">
    <source>
        <dbReference type="SMART" id="SM00563"/>
    </source>
</evidence>
<dbReference type="PANTHER" id="PTHR10434:SF11">
    <property type="entry name" value="1-ACYL-SN-GLYCEROL-3-PHOSPHATE ACYLTRANSFERASE"/>
    <property type="match status" value="1"/>
</dbReference>
<comment type="similarity">
    <text evidence="1">Belongs to the 1-acyl-sn-glycerol-3-phosphate acyltransferase family.</text>
</comment>
<feature type="domain" description="Phospholipid/glycerol acyltransferase" evidence="5">
    <location>
        <begin position="69"/>
        <end position="183"/>
    </location>
</feature>
<keyword evidence="4" id="KW-0472">Membrane</keyword>
<dbReference type="SUPFAM" id="SSF69593">
    <property type="entry name" value="Glycerol-3-phosphate (1)-acyltransferase"/>
    <property type="match status" value="1"/>
</dbReference>
<protein>
    <recommendedName>
        <fullName evidence="5">Phospholipid/glycerol acyltransferase domain-containing protein</fullName>
    </recommendedName>
</protein>
<keyword evidence="2" id="KW-0808">Transferase</keyword>
<name>A0A382R845_9ZZZZ</name>
<feature type="non-terminal residue" evidence="6">
    <location>
        <position position="1"/>
    </location>
</feature>
<keyword evidence="3" id="KW-0012">Acyltransferase</keyword>
<accession>A0A382R845</accession>
<evidence type="ECO:0000313" key="6">
    <source>
        <dbReference type="EMBL" id="SVC93893.1"/>
    </source>
</evidence>
<evidence type="ECO:0000256" key="3">
    <source>
        <dbReference type="ARBA" id="ARBA00023315"/>
    </source>
</evidence>
<organism evidence="6">
    <name type="scientific">marine metagenome</name>
    <dbReference type="NCBI Taxonomy" id="408172"/>
    <lineage>
        <taxon>unclassified sequences</taxon>
        <taxon>metagenomes</taxon>
        <taxon>ecological metagenomes</taxon>
    </lineage>
</organism>
<proteinExistence type="inferred from homology"/>
<dbReference type="GO" id="GO:0016020">
    <property type="term" value="C:membrane"/>
    <property type="evidence" value="ECO:0007669"/>
    <property type="project" value="InterPro"/>
</dbReference>
<dbReference type="Pfam" id="PF01553">
    <property type="entry name" value="Acyltransferase"/>
    <property type="match status" value="1"/>
</dbReference>
<dbReference type="AlphaFoldDB" id="A0A382R845"/>
<reference evidence="6" key="1">
    <citation type="submission" date="2018-05" db="EMBL/GenBank/DDBJ databases">
        <authorList>
            <person name="Lanie J.A."/>
            <person name="Ng W.-L."/>
            <person name="Kazmierczak K.M."/>
            <person name="Andrzejewski T.M."/>
            <person name="Davidsen T.M."/>
            <person name="Wayne K.J."/>
            <person name="Tettelin H."/>
            <person name="Glass J.I."/>
            <person name="Rusch D."/>
            <person name="Podicherti R."/>
            <person name="Tsui H.-C.T."/>
            <person name="Winkler M.E."/>
        </authorList>
    </citation>
    <scope>NUCLEOTIDE SEQUENCE</scope>
</reference>
<evidence type="ECO:0000256" key="1">
    <source>
        <dbReference type="ARBA" id="ARBA00008655"/>
    </source>
</evidence>
<dbReference type="InterPro" id="IPR004552">
    <property type="entry name" value="AGP_acyltrans"/>
</dbReference>
<dbReference type="InterPro" id="IPR002123">
    <property type="entry name" value="Plipid/glycerol_acylTrfase"/>
</dbReference>
<dbReference type="GO" id="GO:0006654">
    <property type="term" value="P:phosphatidic acid biosynthetic process"/>
    <property type="evidence" value="ECO:0007669"/>
    <property type="project" value="TreeGrafter"/>
</dbReference>
<dbReference type="SMART" id="SM00563">
    <property type="entry name" value="PlsC"/>
    <property type="match status" value="1"/>
</dbReference>
<dbReference type="EMBL" id="UINC01119803">
    <property type="protein sequence ID" value="SVC93893.1"/>
    <property type="molecule type" value="Genomic_DNA"/>
</dbReference>
<evidence type="ECO:0000256" key="2">
    <source>
        <dbReference type="ARBA" id="ARBA00022679"/>
    </source>
</evidence>
<dbReference type="GO" id="GO:0003841">
    <property type="term" value="F:1-acylglycerol-3-phosphate O-acyltransferase activity"/>
    <property type="evidence" value="ECO:0007669"/>
    <property type="project" value="InterPro"/>
</dbReference>
<feature type="transmembrane region" description="Helical" evidence="4">
    <location>
        <begin position="6"/>
        <end position="28"/>
    </location>
</feature>
<keyword evidence="4" id="KW-1133">Transmembrane helix</keyword>
<gene>
    <name evidence="6" type="ORF">METZ01_LOCUS346747</name>
</gene>
<keyword evidence="4" id="KW-0812">Transmembrane</keyword>